<accession>A0A0E9PZ80</accession>
<dbReference type="EMBL" id="GBXM01099207">
    <property type="protein sequence ID" value="JAH09370.1"/>
    <property type="molecule type" value="Transcribed_RNA"/>
</dbReference>
<evidence type="ECO:0000313" key="1">
    <source>
        <dbReference type="EMBL" id="JAH09370.1"/>
    </source>
</evidence>
<reference evidence="1" key="1">
    <citation type="submission" date="2014-11" db="EMBL/GenBank/DDBJ databases">
        <authorList>
            <person name="Amaro Gonzalez C."/>
        </authorList>
    </citation>
    <scope>NUCLEOTIDE SEQUENCE</scope>
</reference>
<name>A0A0E9PZ80_ANGAN</name>
<protein>
    <submittedName>
        <fullName evidence="1">Uncharacterized protein</fullName>
    </submittedName>
</protein>
<reference evidence="1" key="2">
    <citation type="journal article" date="2015" name="Fish Shellfish Immunol.">
        <title>Early steps in the European eel (Anguilla anguilla)-Vibrio vulnificus interaction in the gills: Role of the RtxA13 toxin.</title>
        <authorList>
            <person name="Callol A."/>
            <person name="Pajuelo D."/>
            <person name="Ebbesson L."/>
            <person name="Teles M."/>
            <person name="MacKenzie S."/>
            <person name="Amaro C."/>
        </authorList>
    </citation>
    <scope>NUCLEOTIDE SEQUENCE</scope>
</reference>
<proteinExistence type="predicted"/>
<dbReference type="AlphaFoldDB" id="A0A0E9PZ80"/>
<sequence length="36" mass="4278">MPLSSPAWTTAVPFSRYYLPNWSIKYKSSKTQLHKY</sequence>
<organism evidence="1">
    <name type="scientific">Anguilla anguilla</name>
    <name type="common">European freshwater eel</name>
    <name type="synonym">Muraena anguilla</name>
    <dbReference type="NCBI Taxonomy" id="7936"/>
    <lineage>
        <taxon>Eukaryota</taxon>
        <taxon>Metazoa</taxon>
        <taxon>Chordata</taxon>
        <taxon>Craniata</taxon>
        <taxon>Vertebrata</taxon>
        <taxon>Euteleostomi</taxon>
        <taxon>Actinopterygii</taxon>
        <taxon>Neopterygii</taxon>
        <taxon>Teleostei</taxon>
        <taxon>Anguilliformes</taxon>
        <taxon>Anguillidae</taxon>
        <taxon>Anguilla</taxon>
    </lineage>
</organism>